<evidence type="ECO:0000256" key="8">
    <source>
        <dbReference type="ARBA" id="ARBA00023157"/>
    </source>
</evidence>
<dbReference type="AlphaFoldDB" id="A0A9P0C0L7"/>
<dbReference type="InterPro" id="IPR018114">
    <property type="entry name" value="TRYPSIN_HIS"/>
</dbReference>
<name>A0A9P0C0L7_CHRIL</name>
<protein>
    <recommendedName>
        <fullName evidence="14">Peptidase S1 domain-containing protein</fullName>
    </recommendedName>
</protein>
<dbReference type="PROSITE" id="PS00134">
    <property type="entry name" value="TRYPSIN_HIS"/>
    <property type="match status" value="1"/>
</dbReference>
<dbReference type="InterPro" id="IPR001314">
    <property type="entry name" value="Peptidase_S1A"/>
</dbReference>
<sequence>MKVFITLACLALAAAVSASEIIDIDNSPVFNYHWRFGVDKASKIKAAEEQSPVSGQRIVGGSISDISETPYQAGLVIQVFIILTSVCGASIIAPDRVLTAAHCNYDGRMTANSFTVVLGSNFLFSGGRRIVTRDVVMHPQWNPQTVANDIAIIRLGESISYSNVIQPIALPSGNDLNNDFNGWSALASGYGHTFDGASIGNNQRLSSVTLSVIDNPSCAAVYGSYVRDTNVCTSGAGGQGTCHGDSGGPLVVNSNNQRVLIGVTSFGAEAGCAIGLPAAFARVSSYIQWINNFP</sequence>
<evidence type="ECO:0000256" key="2">
    <source>
        <dbReference type="ARBA" id="ARBA00022656"/>
    </source>
</evidence>
<keyword evidence="8" id="KW-1015">Disulfide bond</keyword>
<dbReference type="FunFam" id="2.40.10.10:FF:000068">
    <property type="entry name" value="transmembrane protease serine 2"/>
    <property type="match status" value="1"/>
</dbReference>
<dbReference type="Pfam" id="PF00089">
    <property type="entry name" value="Trypsin"/>
    <property type="match status" value="1"/>
</dbReference>
<dbReference type="InterPro" id="IPR051333">
    <property type="entry name" value="CLIP_Serine_Protease"/>
</dbReference>
<evidence type="ECO:0000256" key="11">
    <source>
        <dbReference type="ARBA" id="ARBA00084094"/>
    </source>
</evidence>
<dbReference type="EMBL" id="LR824010">
    <property type="protein sequence ID" value="CAH0625498.1"/>
    <property type="molecule type" value="Genomic_DNA"/>
</dbReference>
<evidence type="ECO:0000259" key="14">
    <source>
        <dbReference type="PROSITE" id="PS50240"/>
    </source>
</evidence>
<keyword evidence="3 12" id="KW-0645">Protease</keyword>
<evidence type="ECO:0000313" key="16">
    <source>
        <dbReference type="Proteomes" id="UP001154114"/>
    </source>
</evidence>
<comment type="subcellular location">
    <subcellularLocation>
        <location evidence="1">Secreted</location>
        <location evidence="1">Extracellular space</location>
    </subcellularLocation>
</comment>
<dbReference type="InterPro" id="IPR001254">
    <property type="entry name" value="Trypsin_dom"/>
</dbReference>
<keyword evidence="9" id="KW-1199">Hemostasis impairing toxin</keyword>
<dbReference type="OrthoDB" id="5565075at2759"/>
<dbReference type="PROSITE" id="PS00135">
    <property type="entry name" value="TRYPSIN_SER"/>
    <property type="match status" value="1"/>
</dbReference>
<feature type="chain" id="PRO_5040353511" description="Peptidase S1 domain-containing protein" evidence="13">
    <location>
        <begin position="19"/>
        <end position="294"/>
    </location>
</feature>
<feature type="domain" description="Peptidase S1" evidence="14">
    <location>
        <begin position="58"/>
        <end position="294"/>
    </location>
</feature>
<keyword evidence="7" id="KW-0865">Zymogen</keyword>
<comment type="function">
    <text evidence="10">Fibrinolytic activity; shows preferential cleavage of Arg-Gly bonds in all three fibrinogen chains. Contact with the caterpillars causes severe bleeding, due the anticoagulant effect of the protein.</text>
</comment>
<dbReference type="PROSITE" id="PS50240">
    <property type="entry name" value="TRYPSIN_DOM"/>
    <property type="match status" value="1"/>
</dbReference>
<dbReference type="GO" id="GO:0006508">
    <property type="term" value="P:proteolysis"/>
    <property type="evidence" value="ECO:0007669"/>
    <property type="project" value="UniProtKB-KW"/>
</dbReference>
<keyword evidence="5 12" id="KW-0378">Hydrolase</keyword>
<dbReference type="PANTHER" id="PTHR24260:SF134">
    <property type="entry name" value="AT07769P-RELATED"/>
    <property type="match status" value="1"/>
</dbReference>
<dbReference type="GO" id="GO:0005576">
    <property type="term" value="C:extracellular region"/>
    <property type="evidence" value="ECO:0007669"/>
    <property type="project" value="UniProtKB-SubCell"/>
</dbReference>
<dbReference type="FunFam" id="2.40.10.10:FF:000025">
    <property type="entry name" value="serine proteases 1/2"/>
    <property type="match status" value="1"/>
</dbReference>
<evidence type="ECO:0000313" key="15">
    <source>
        <dbReference type="EMBL" id="CAH0625498.1"/>
    </source>
</evidence>
<proteinExistence type="predicted"/>
<dbReference type="GO" id="GO:0004252">
    <property type="term" value="F:serine-type endopeptidase activity"/>
    <property type="evidence" value="ECO:0007669"/>
    <property type="project" value="InterPro"/>
</dbReference>
<evidence type="ECO:0000256" key="7">
    <source>
        <dbReference type="ARBA" id="ARBA00023145"/>
    </source>
</evidence>
<keyword evidence="2" id="KW-0800">Toxin</keyword>
<dbReference type="InterPro" id="IPR009003">
    <property type="entry name" value="Peptidase_S1_PA"/>
</dbReference>
<evidence type="ECO:0000256" key="4">
    <source>
        <dbReference type="ARBA" id="ARBA00022729"/>
    </source>
</evidence>
<dbReference type="GO" id="GO:0090729">
    <property type="term" value="F:toxin activity"/>
    <property type="evidence" value="ECO:0007669"/>
    <property type="project" value="UniProtKB-KW"/>
</dbReference>
<keyword evidence="6 12" id="KW-0720">Serine protease</keyword>
<evidence type="ECO:0000256" key="1">
    <source>
        <dbReference type="ARBA" id="ARBA00004239"/>
    </source>
</evidence>
<dbReference type="CDD" id="cd00190">
    <property type="entry name" value="Tryp_SPc"/>
    <property type="match status" value="1"/>
</dbReference>
<keyword evidence="16" id="KW-1185">Reference proteome</keyword>
<feature type="signal peptide" evidence="13">
    <location>
        <begin position="1"/>
        <end position="18"/>
    </location>
</feature>
<reference evidence="15" key="1">
    <citation type="submission" date="2021-12" db="EMBL/GenBank/DDBJ databases">
        <authorList>
            <person name="King R."/>
        </authorList>
    </citation>
    <scope>NUCLEOTIDE SEQUENCE</scope>
</reference>
<dbReference type="SUPFAM" id="SSF50494">
    <property type="entry name" value="Trypsin-like serine proteases"/>
    <property type="match status" value="1"/>
</dbReference>
<gene>
    <name evidence="15" type="ORF">CINC_LOCUS12093</name>
</gene>
<dbReference type="PANTHER" id="PTHR24260">
    <property type="match status" value="1"/>
</dbReference>
<dbReference type="InterPro" id="IPR043504">
    <property type="entry name" value="Peptidase_S1_PA_chymotrypsin"/>
</dbReference>
<evidence type="ECO:0000256" key="13">
    <source>
        <dbReference type="SAM" id="SignalP"/>
    </source>
</evidence>
<dbReference type="SMART" id="SM00020">
    <property type="entry name" value="Tryp_SPc"/>
    <property type="match status" value="1"/>
</dbReference>
<dbReference type="InterPro" id="IPR033116">
    <property type="entry name" value="TRYPSIN_SER"/>
</dbReference>
<keyword evidence="4 13" id="KW-0732">Signal</keyword>
<dbReference type="Proteomes" id="UP001154114">
    <property type="component" value="Chromosome 7"/>
</dbReference>
<evidence type="ECO:0000256" key="12">
    <source>
        <dbReference type="RuleBase" id="RU363034"/>
    </source>
</evidence>
<evidence type="ECO:0000256" key="3">
    <source>
        <dbReference type="ARBA" id="ARBA00022670"/>
    </source>
</evidence>
<keyword evidence="11" id="KW-1205">Fibrinolytic toxin</keyword>
<evidence type="ECO:0000256" key="9">
    <source>
        <dbReference type="ARBA" id="ARBA00023240"/>
    </source>
</evidence>
<dbReference type="PRINTS" id="PR00722">
    <property type="entry name" value="CHYMOTRYPSIN"/>
</dbReference>
<organism evidence="15 16">
    <name type="scientific">Chrysodeixis includens</name>
    <name type="common">Soybean looper</name>
    <name type="synonym">Pseudoplusia includens</name>
    <dbReference type="NCBI Taxonomy" id="689277"/>
    <lineage>
        <taxon>Eukaryota</taxon>
        <taxon>Metazoa</taxon>
        <taxon>Ecdysozoa</taxon>
        <taxon>Arthropoda</taxon>
        <taxon>Hexapoda</taxon>
        <taxon>Insecta</taxon>
        <taxon>Pterygota</taxon>
        <taxon>Neoptera</taxon>
        <taxon>Endopterygota</taxon>
        <taxon>Lepidoptera</taxon>
        <taxon>Glossata</taxon>
        <taxon>Ditrysia</taxon>
        <taxon>Noctuoidea</taxon>
        <taxon>Noctuidae</taxon>
        <taxon>Plusiinae</taxon>
        <taxon>Chrysodeixis</taxon>
    </lineage>
</organism>
<evidence type="ECO:0000256" key="6">
    <source>
        <dbReference type="ARBA" id="ARBA00022825"/>
    </source>
</evidence>
<evidence type="ECO:0000256" key="10">
    <source>
        <dbReference type="ARBA" id="ARBA00055534"/>
    </source>
</evidence>
<accession>A0A9P0C0L7</accession>
<dbReference type="Gene3D" id="2.40.10.10">
    <property type="entry name" value="Trypsin-like serine proteases"/>
    <property type="match status" value="1"/>
</dbReference>
<evidence type="ECO:0000256" key="5">
    <source>
        <dbReference type="ARBA" id="ARBA00022801"/>
    </source>
</evidence>